<evidence type="ECO:0000256" key="3">
    <source>
        <dbReference type="ARBA" id="ARBA00022692"/>
    </source>
</evidence>
<proteinExistence type="predicted"/>
<dbReference type="PANTHER" id="PTHR30086">
    <property type="entry name" value="ARGININE EXPORTER PROTEIN ARGO"/>
    <property type="match status" value="1"/>
</dbReference>
<keyword evidence="5 6" id="KW-0472">Membrane</keyword>
<feature type="transmembrane region" description="Helical" evidence="6">
    <location>
        <begin position="175"/>
        <end position="195"/>
    </location>
</feature>
<evidence type="ECO:0000256" key="1">
    <source>
        <dbReference type="ARBA" id="ARBA00004651"/>
    </source>
</evidence>
<dbReference type="InterPro" id="IPR001123">
    <property type="entry name" value="LeuE-type"/>
</dbReference>
<accession>A0ABU3Z6F7</accession>
<comment type="caution">
    <text evidence="7">The sequence shown here is derived from an EMBL/GenBank/DDBJ whole genome shotgun (WGS) entry which is preliminary data.</text>
</comment>
<evidence type="ECO:0000313" key="8">
    <source>
        <dbReference type="Proteomes" id="UP001272515"/>
    </source>
</evidence>
<evidence type="ECO:0000256" key="5">
    <source>
        <dbReference type="ARBA" id="ARBA00023136"/>
    </source>
</evidence>
<evidence type="ECO:0000256" key="6">
    <source>
        <dbReference type="SAM" id="Phobius"/>
    </source>
</evidence>
<reference evidence="7 8" key="1">
    <citation type="submission" date="2023-10" db="EMBL/GenBank/DDBJ databases">
        <title>Veillonella sp. nov., isolated from a pig farm feces dump.</title>
        <authorList>
            <person name="Chang Y.-H."/>
        </authorList>
    </citation>
    <scope>NUCLEOTIDE SEQUENCE [LARGE SCALE GENOMIC DNA]</scope>
    <source>
        <strain evidence="7 8">YH-vei2233</strain>
    </source>
</reference>
<organism evidence="7 8">
    <name type="scientific">Veillonella absiana</name>
    <dbReference type="NCBI Taxonomy" id="3079305"/>
    <lineage>
        <taxon>Bacteria</taxon>
        <taxon>Bacillati</taxon>
        <taxon>Bacillota</taxon>
        <taxon>Negativicutes</taxon>
        <taxon>Veillonellales</taxon>
        <taxon>Veillonellaceae</taxon>
        <taxon>Veillonella</taxon>
    </lineage>
</organism>
<keyword evidence="8" id="KW-1185">Reference proteome</keyword>
<evidence type="ECO:0000256" key="2">
    <source>
        <dbReference type="ARBA" id="ARBA00022475"/>
    </source>
</evidence>
<keyword evidence="2" id="KW-1003">Cell membrane</keyword>
<dbReference type="PANTHER" id="PTHR30086:SF20">
    <property type="entry name" value="ARGININE EXPORTER PROTEIN ARGO-RELATED"/>
    <property type="match status" value="1"/>
</dbReference>
<evidence type="ECO:0000313" key="7">
    <source>
        <dbReference type="EMBL" id="MDV5087498.1"/>
    </source>
</evidence>
<protein>
    <submittedName>
        <fullName evidence="7">LysE family transporter</fullName>
    </submittedName>
</protein>
<evidence type="ECO:0000256" key="4">
    <source>
        <dbReference type="ARBA" id="ARBA00022989"/>
    </source>
</evidence>
<feature type="transmembrane region" description="Helical" evidence="6">
    <location>
        <begin position="41"/>
        <end position="63"/>
    </location>
</feature>
<keyword evidence="3 6" id="KW-0812">Transmembrane</keyword>
<dbReference type="Pfam" id="PF01810">
    <property type="entry name" value="LysE"/>
    <property type="match status" value="1"/>
</dbReference>
<dbReference type="Proteomes" id="UP001272515">
    <property type="component" value="Unassembled WGS sequence"/>
</dbReference>
<dbReference type="RefSeq" id="WP_317329338.1">
    <property type="nucleotide sequence ID" value="NZ_JAWJZA010000017.1"/>
</dbReference>
<gene>
    <name evidence="7" type="ORF">RVY80_01340</name>
</gene>
<sequence length="203" mass="22264">MFFFLQGLIIGISSMAPIGMQNLFVINTALAQTTMRVLITVAIVIFFDMTLSLSAFFGMGALITQFPLLKLLVMFFGGLLIMYMGYQTVRTEPTISNVDTNVPITKIISISFLVTWANPQALIDVTMMLGAFRASLSDSESYIFISGVMAAAIVWFGGLALVMRLLANKISISSLAWLNKICGTIILLYGIKLVYDAVMLMIN</sequence>
<feature type="transmembrane region" description="Helical" evidence="6">
    <location>
        <begin position="142"/>
        <end position="163"/>
    </location>
</feature>
<name>A0ABU3Z6F7_9FIRM</name>
<keyword evidence="4 6" id="KW-1133">Transmembrane helix</keyword>
<feature type="transmembrane region" description="Helical" evidence="6">
    <location>
        <begin position="68"/>
        <end position="86"/>
    </location>
</feature>
<comment type="subcellular location">
    <subcellularLocation>
        <location evidence="1">Cell membrane</location>
        <topology evidence="1">Multi-pass membrane protein</topology>
    </subcellularLocation>
</comment>
<dbReference type="EMBL" id="JAWJZB010000001">
    <property type="protein sequence ID" value="MDV5087498.1"/>
    <property type="molecule type" value="Genomic_DNA"/>
</dbReference>